<dbReference type="GO" id="GO:0106300">
    <property type="term" value="P:protein-DNA covalent cross-linking repair"/>
    <property type="evidence" value="ECO:0007669"/>
    <property type="project" value="InterPro"/>
</dbReference>
<evidence type="ECO:0000313" key="10">
    <source>
        <dbReference type="Proteomes" id="UP000008817"/>
    </source>
</evidence>
<dbReference type="HOGENOM" id="CLU_035990_5_0_5"/>
<keyword evidence="5" id="KW-0190">Covalent protein-DNA linkage</keyword>
<dbReference type="InterPro" id="IPR036590">
    <property type="entry name" value="SRAP-like"/>
</dbReference>
<accession>B3PVQ9</accession>
<dbReference type="Gene3D" id="3.90.1680.20">
    <property type="match status" value="2"/>
</dbReference>
<evidence type="ECO:0000256" key="4">
    <source>
        <dbReference type="ARBA" id="ARBA00022801"/>
    </source>
</evidence>
<dbReference type="SUPFAM" id="SSF143081">
    <property type="entry name" value="BB1717-like"/>
    <property type="match status" value="1"/>
</dbReference>
<dbReference type="Proteomes" id="UP000008817">
    <property type="component" value="Chromosome"/>
</dbReference>
<evidence type="ECO:0000256" key="3">
    <source>
        <dbReference type="ARBA" id="ARBA00022763"/>
    </source>
</evidence>
<evidence type="ECO:0000313" key="9">
    <source>
        <dbReference type="EMBL" id="ACE92279.1"/>
    </source>
</evidence>
<evidence type="ECO:0000256" key="7">
    <source>
        <dbReference type="ARBA" id="ARBA00023239"/>
    </source>
</evidence>
<evidence type="ECO:0000256" key="2">
    <source>
        <dbReference type="ARBA" id="ARBA00022670"/>
    </source>
</evidence>
<name>B3PVQ9_RHIE6</name>
<gene>
    <name evidence="9" type="ordered locus">RHECIAT_CH0003331</name>
</gene>
<keyword evidence="7" id="KW-0456">Lyase</keyword>
<keyword evidence="6" id="KW-0238">DNA-binding</keyword>
<dbReference type="GO" id="GO:0016829">
    <property type="term" value="F:lyase activity"/>
    <property type="evidence" value="ECO:0007669"/>
    <property type="project" value="UniProtKB-KW"/>
</dbReference>
<dbReference type="InterPro" id="IPR003738">
    <property type="entry name" value="SRAP"/>
</dbReference>
<dbReference type="GO" id="GO:0003697">
    <property type="term" value="F:single-stranded DNA binding"/>
    <property type="evidence" value="ECO:0007669"/>
    <property type="project" value="InterPro"/>
</dbReference>
<evidence type="ECO:0000256" key="6">
    <source>
        <dbReference type="ARBA" id="ARBA00023125"/>
    </source>
</evidence>
<dbReference type="GO" id="GO:0008233">
    <property type="term" value="F:peptidase activity"/>
    <property type="evidence" value="ECO:0007669"/>
    <property type="project" value="UniProtKB-KW"/>
</dbReference>
<dbReference type="GO" id="GO:0006508">
    <property type="term" value="P:proteolysis"/>
    <property type="evidence" value="ECO:0007669"/>
    <property type="project" value="UniProtKB-KW"/>
</dbReference>
<organism evidence="9 10">
    <name type="scientific">Rhizobium etli (strain CIAT 652)</name>
    <dbReference type="NCBI Taxonomy" id="491916"/>
    <lineage>
        <taxon>Bacteria</taxon>
        <taxon>Pseudomonadati</taxon>
        <taxon>Pseudomonadota</taxon>
        <taxon>Alphaproteobacteria</taxon>
        <taxon>Hyphomicrobiales</taxon>
        <taxon>Rhizobiaceae</taxon>
        <taxon>Rhizobium/Agrobacterium group</taxon>
        <taxon>Rhizobium</taxon>
    </lineage>
</organism>
<dbReference type="EMBL" id="CP001074">
    <property type="protein sequence ID" value="ACE92279.1"/>
    <property type="molecule type" value="Genomic_DNA"/>
</dbReference>
<evidence type="ECO:0000256" key="1">
    <source>
        <dbReference type="ARBA" id="ARBA00008136"/>
    </source>
</evidence>
<sequence length="259" mass="29515">MCNLYRMEDNDWIRKWAIEAESMINLMPAYQMNPDQMGPIVRNTADGRKQLVHARWGLPSPLFVQKKAAEDRAAKRRAKGETVDLDELIRMEPDRGVTNVRKLNLPHWKRWFGIEHRCIVPVTTFAEPDPASQEPGGKVPNSWFGRDESKPLMFFAGIHVPRWESVRKVKDGLTTDDLYGFLTTDSNDVVKPIHEKAMPVLLLTKEETDVWMSAPWEEAQQLARPAPNDAIMITSREPYGSTIVSKEGETLQASLFQSG</sequence>
<keyword evidence="4 8" id="KW-0378">Hydrolase</keyword>
<proteinExistence type="inferred from homology"/>
<evidence type="ECO:0000256" key="8">
    <source>
        <dbReference type="RuleBase" id="RU364100"/>
    </source>
</evidence>
<dbReference type="PANTHER" id="PTHR13604">
    <property type="entry name" value="DC12-RELATED"/>
    <property type="match status" value="1"/>
</dbReference>
<dbReference type="eggNOG" id="COG2135">
    <property type="taxonomic scope" value="Bacteria"/>
</dbReference>
<keyword evidence="3" id="KW-0227">DNA damage</keyword>
<comment type="similarity">
    <text evidence="1 8">Belongs to the SOS response-associated peptidase family.</text>
</comment>
<dbReference type="EC" id="3.4.-.-" evidence="8"/>
<protein>
    <recommendedName>
        <fullName evidence="8">Abasic site processing protein</fullName>
        <ecNumber evidence="8">3.4.-.-</ecNumber>
    </recommendedName>
</protein>
<evidence type="ECO:0000256" key="5">
    <source>
        <dbReference type="ARBA" id="ARBA00023124"/>
    </source>
</evidence>
<dbReference type="AlphaFoldDB" id="B3PVQ9"/>
<dbReference type="Gene3D" id="6.10.250.570">
    <property type="match status" value="1"/>
</dbReference>
<dbReference type="KEGG" id="rec:RHECIAT_CH0003331"/>
<reference evidence="9 10" key="1">
    <citation type="submission" date="2008-04" db="EMBL/GenBank/DDBJ databases">
        <title>Genome diversity and DNA divergence of Rhizobium etli.</title>
        <authorList>
            <person name="Gonzalez V."/>
            <person name="Acosta J.L."/>
            <person name="Santamaria R.I."/>
            <person name="Bustos P."/>
            <person name="Hernandez-Gonzalez I.L."/>
            <person name="Fernandez J.L."/>
            <person name="Diaz R."/>
            <person name="Flores M."/>
            <person name="Mora J."/>
            <person name="Palacios R."/>
            <person name="Davila G."/>
        </authorList>
    </citation>
    <scope>NUCLEOTIDE SEQUENCE [LARGE SCALE GENOMIC DNA]</scope>
    <source>
        <strain evidence="9 10">CIAT 652</strain>
    </source>
</reference>
<dbReference type="Pfam" id="PF02586">
    <property type="entry name" value="SRAP"/>
    <property type="match status" value="1"/>
</dbReference>
<dbReference type="PANTHER" id="PTHR13604:SF0">
    <property type="entry name" value="ABASIC SITE PROCESSING PROTEIN HMCES"/>
    <property type="match status" value="1"/>
</dbReference>
<keyword evidence="2 8" id="KW-0645">Protease</keyword>